<dbReference type="CDD" id="cd09917">
    <property type="entry name" value="F-box_SF"/>
    <property type="match status" value="1"/>
</dbReference>
<dbReference type="InterPro" id="IPR036047">
    <property type="entry name" value="F-box-like_dom_sf"/>
</dbReference>
<sequence>MDMPLDILFEVFSYLGPHDVLPLSRATKALRKMLMQRSAAFIWRAALENRQDVPKRPKNMSEPAYVSLIFDTHCQVRVTGPSSFPARSD</sequence>
<keyword evidence="3" id="KW-1185">Reference proteome</keyword>
<dbReference type="OrthoDB" id="2322499at2759"/>
<reference evidence="2 3" key="1">
    <citation type="journal article" date="2019" name="Nat. Ecol. Evol.">
        <title>Megaphylogeny resolves global patterns of mushroom evolution.</title>
        <authorList>
            <person name="Varga T."/>
            <person name="Krizsan K."/>
            <person name="Foldi C."/>
            <person name="Dima B."/>
            <person name="Sanchez-Garcia M."/>
            <person name="Sanchez-Ramirez S."/>
            <person name="Szollosi G.J."/>
            <person name="Szarkandi J.G."/>
            <person name="Papp V."/>
            <person name="Albert L."/>
            <person name="Andreopoulos W."/>
            <person name="Angelini C."/>
            <person name="Antonin V."/>
            <person name="Barry K.W."/>
            <person name="Bougher N.L."/>
            <person name="Buchanan P."/>
            <person name="Buyck B."/>
            <person name="Bense V."/>
            <person name="Catcheside P."/>
            <person name="Chovatia M."/>
            <person name="Cooper J."/>
            <person name="Damon W."/>
            <person name="Desjardin D."/>
            <person name="Finy P."/>
            <person name="Geml J."/>
            <person name="Haridas S."/>
            <person name="Hughes K."/>
            <person name="Justo A."/>
            <person name="Karasinski D."/>
            <person name="Kautmanova I."/>
            <person name="Kiss B."/>
            <person name="Kocsube S."/>
            <person name="Kotiranta H."/>
            <person name="LaButti K.M."/>
            <person name="Lechner B.E."/>
            <person name="Liimatainen K."/>
            <person name="Lipzen A."/>
            <person name="Lukacs Z."/>
            <person name="Mihaltcheva S."/>
            <person name="Morgado L.N."/>
            <person name="Niskanen T."/>
            <person name="Noordeloos M.E."/>
            <person name="Ohm R.A."/>
            <person name="Ortiz-Santana B."/>
            <person name="Ovrebo C."/>
            <person name="Racz N."/>
            <person name="Riley R."/>
            <person name="Savchenko A."/>
            <person name="Shiryaev A."/>
            <person name="Soop K."/>
            <person name="Spirin V."/>
            <person name="Szebenyi C."/>
            <person name="Tomsovsky M."/>
            <person name="Tulloss R.E."/>
            <person name="Uehling J."/>
            <person name="Grigoriev I.V."/>
            <person name="Vagvolgyi C."/>
            <person name="Papp T."/>
            <person name="Martin F.M."/>
            <person name="Miettinen O."/>
            <person name="Hibbett D.S."/>
            <person name="Nagy L.G."/>
        </authorList>
    </citation>
    <scope>NUCLEOTIDE SEQUENCE [LARGE SCALE GENOMIC DNA]</scope>
    <source>
        <strain evidence="2 3">CBS 309.79</strain>
    </source>
</reference>
<evidence type="ECO:0000259" key="1">
    <source>
        <dbReference type="PROSITE" id="PS50181"/>
    </source>
</evidence>
<dbReference type="EMBL" id="ML178826">
    <property type="protein sequence ID" value="TFL01067.1"/>
    <property type="molecule type" value="Genomic_DNA"/>
</dbReference>
<dbReference type="PROSITE" id="PS50181">
    <property type="entry name" value="FBOX"/>
    <property type="match status" value="1"/>
</dbReference>
<name>A0A5C3QHU2_9AGAR</name>
<dbReference type="AlphaFoldDB" id="A0A5C3QHU2"/>
<evidence type="ECO:0000313" key="3">
    <source>
        <dbReference type="Proteomes" id="UP000305067"/>
    </source>
</evidence>
<accession>A0A5C3QHU2</accession>
<dbReference type="Proteomes" id="UP000305067">
    <property type="component" value="Unassembled WGS sequence"/>
</dbReference>
<gene>
    <name evidence="2" type="ORF">BDV98DRAFT_508191</name>
</gene>
<protein>
    <recommendedName>
        <fullName evidence="1">F-box domain-containing protein</fullName>
    </recommendedName>
</protein>
<feature type="domain" description="F-box" evidence="1">
    <location>
        <begin position="1"/>
        <end position="46"/>
    </location>
</feature>
<organism evidence="2 3">
    <name type="scientific">Pterulicium gracile</name>
    <dbReference type="NCBI Taxonomy" id="1884261"/>
    <lineage>
        <taxon>Eukaryota</taxon>
        <taxon>Fungi</taxon>
        <taxon>Dikarya</taxon>
        <taxon>Basidiomycota</taxon>
        <taxon>Agaricomycotina</taxon>
        <taxon>Agaricomycetes</taxon>
        <taxon>Agaricomycetidae</taxon>
        <taxon>Agaricales</taxon>
        <taxon>Pleurotineae</taxon>
        <taxon>Pterulaceae</taxon>
        <taxon>Pterulicium</taxon>
    </lineage>
</organism>
<dbReference type="Pfam" id="PF00646">
    <property type="entry name" value="F-box"/>
    <property type="match status" value="1"/>
</dbReference>
<dbReference type="InterPro" id="IPR001810">
    <property type="entry name" value="F-box_dom"/>
</dbReference>
<proteinExistence type="predicted"/>
<evidence type="ECO:0000313" key="2">
    <source>
        <dbReference type="EMBL" id="TFL01067.1"/>
    </source>
</evidence>
<dbReference type="SUPFAM" id="SSF81383">
    <property type="entry name" value="F-box domain"/>
    <property type="match status" value="1"/>
</dbReference>